<dbReference type="InterPro" id="IPR004107">
    <property type="entry name" value="Integrase_SAM-like_N"/>
</dbReference>
<evidence type="ECO:0000256" key="5">
    <source>
        <dbReference type="ARBA" id="ARBA00023125"/>
    </source>
</evidence>
<dbReference type="InterPro" id="IPR044068">
    <property type="entry name" value="CB"/>
</dbReference>
<comment type="subcellular location">
    <subcellularLocation>
        <location evidence="1">Cytoplasm</location>
    </subcellularLocation>
</comment>
<evidence type="ECO:0000313" key="12">
    <source>
        <dbReference type="EMBL" id="MBB3169458.1"/>
    </source>
</evidence>
<dbReference type="NCBIfam" id="TIGR02249">
    <property type="entry name" value="integrase_gron"/>
    <property type="match status" value="1"/>
</dbReference>
<accession>A0A839UVG4</accession>
<keyword evidence="13" id="KW-1185">Reference proteome</keyword>
<dbReference type="PROSITE" id="PS51900">
    <property type="entry name" value="CB"/>
    <property type="match status" value="1"/>
</dbReference>
<dbReference type="FunFam" id="1.10.443.10:FF:000007">
    <property type="entry name" value="Tyrosine recombinase XerC"/>
    <property type="match status" value="1"/>
</dbReference>
<gene>
    <name evidence="12" type="ORF">FHS30_002666</name>
</gene>
<evidence type="ECO:0000256" key="1">
    <source>
        <dbReference type="ARBA" id="ARBA00004496"/>
    </source>
</evidence>
<dbReference type="Gene3D" id="1.10.150.130">
    <property type="match status" value="1"/>
</dbReference>
<evidence type="ECO:0000256" key="6">
    <source>
        <dbReference type="ARBA" id="ARBA00023172"/>
    </source>
</evidence>
<dbReference type="Proteomes" id="UP000559987">
    <property type="component" value="Unassembled WGS sequence"/>
</dbReference>
<protein>
    <submittedName>
        <fullName evidence="12">Integron integrase</fullName>
    </submittedName>
</protein>
<dbReference type="RefSeq" id="WP_183910920.1">
    <property type="nucleotide sequence ID" value="NZ_JACHXZ010000003.1"/>
</dbReference>
<dbReference type="GO" id="GO:0005737">
    <property type="term" value="C:cytoplasm"/>
    <property type="evidence" value="ECO:0007669"/>
    <property type="project" value="UniProtKB-SubCell"/>
</dbReference>
<dbReference type="GO" id="GO:0015074">
    <property type="term" value="P:DNA integration"/>
    <property type="evidence" value="ECO:0007669"/>
    <property type="project" value="UniProtKB-KW"/>
</dbReference>
<comment type="similarity">
    <text evidence="2">Belongs to the 'phage' integrase family.</text>
</comment>
<proteinExistence type="inferred from homology"/>
<evidence type="ECO:0000256" key="3">
    <source>
        <dbReference type="ARBA" id="ARBA00022490"/>
    </source>
</evidence>
<sequence length="321" mass="36753">MKSLFMKEVRDAIRTKHYSIKTEHTYLYWVGSYLRFNQYQSRSEIGGADEIRSYLNHLALDNNVSPNTQKTALNAIVFMYRAVLNIEPGDFSDFHKAKGPQKLPTVLTHDEVHRLFTQMRGPTRLCAGLMYGSGLRVMETVRLRVQDLDFDRLCVYVRDGKGRKSRITTLSPHLVTALKAQITLVSGLFRRDCSEPLWDGVYLPYALHKKYPRAPFELGWQYLFPADNWSIDPRSNKQRRHHVVESVAQRAVKRAVRAADIHKPATCHSLRHSFATHLLQAGADIRTVQVQLGHADVKTTEIYTHVLNRGGQAVVSPLKDF</sequence>
<dbReference type="AlphaFoldDB" id="A0A839UVG4"/>
<comment type="subunit">
    <text evidence="8">Forms a cyclic heterotetrameric complex composed of two molecules of XerC and two molecules of XerD.</text>
</comment>
<evidence type="ECO:0000256" key="8">
    <source>
        <dbReference type="ARBA" id="ARBA00038613"/>
    </source>
</evidence>
<dbReference type="InterPro" id="IPR013762">
    <property type="entry name" value="Integrase-like_cat_sf"/>
</dbReference>
<keyword evidence="6" id="KW-0233">DNA recombination</keyword>
<dbReference type="Pfam" id="PF13495">
    <property type="entry name" value="Phage_int_SAM_4"/>
    <property type="match status" value="1"/>
</dbReference>
<evidence type="ECO:0000259" key="10">
    <source>
        <dbReference type="PROSITE" id="PS51898"/>
    </source>
</evidence>
<dbReference type="InterPro" id="IPR011010">
    <property type="entry name" value="DNA_brk_join_enz"/>
</dbReference>
<evidence type="ECO:0000256" key="7">
    <source>
        <dbReference type="ARBA" id="ARBA00037721"/>
    </source>
</evidence>
<dbReference type="PANTHER" id="PTHR30349:SF64">
    <property type="entry name" value="PROPHAGE INTEGRASE INTD-RELATED"/>
    <property type="match status" value="1"/>
</dbReference>
<keyword evidence="5 9" id="KW-0238">DNA-binding</keyword>
<dbReference type="PROSITE" id="PS51898">
    <property type="entry name" value="TYR_RECOMBINASE"/>
    <property type="match status" value="1"/>
</dbReference>
<dbReference type="PANTHER" id="PTHR30349">
    <property type="entry name" value="PHAGE INTEGRASE-RELATED"/>
    <property type="match status" value="1"/>
</dbReference>
<reference evidence="12 13" key="1">
    <citation type="submission" date="2020-08" db="EMBL/GenBank/DDBJ databases">
        <title>Genomic Encyclopedia of Type Strains, Phase III (KMG-III): the genomes of soil and plant-associated and newly described type strains.</title>
        <authorList>
            <person name="Whitman W."/>
        </authorList>
    </citation>
    <scope>NUCLEOTIDE SEQUENCE [LARGE SCALE GENOMIC DNA]</scope>
    <source>
        <strain evidence="12 13">CECT 8571</strain>
    </source>
</reference>
<dbReference type="Gene3D" id="1.10.443.10">
    <property type="entry name" value="Intergrase catalytic core"/>
    <property type="match status" value="1"/>
</dbReference>
<dbReference type="Pfam" id="PF00589">
    <property type="entry name" value="Phage_integrase"/>
    <property type="match status" value="1"/>
</dbReference>
<organism evidence="12 13">
    <name type="scientific">Simiduia aestuariiviva</name>
    <dbReference type="NCBI Taxonomy" id="1510459"/>
    <lineage>
        <taxon>Bacteria</taxon>
        <taxon>Pseudomonadati</taxon>
        <taxon>Pseudomonadota</taxon>
        <taxon>Gammaproteobacteria</taxon>
        <taxon>Cellvibrionales</taxon>
        <taxon>Cellvibrionaceae</taxon>
        <taxon>Simiduia</taxon>
    </lineage>
</organism>
<keyword evidence="4" id="KW-0229">DNA integration</keyword>
<dbReference type="EMBL" id="JACHXZ010000003">
    <property type="protein sequence ID" value="MBB3169458.1"/>
    <property type="molecule type" value="Genomic_DNA"/>
</dbReference>
<evidence type="ECO:0000259" key="11">
    <source>
        <dbReference type="PROSITE" id="PS51900"/>
    </source>
</evidence>
<comment type="caution">
    <text evidence="12">The sequence shown here is derived from an EMBL/GenBank/DDBJ whole genome shotgun (WGS) entry which is preliminary data.</text>
</comment>
<comment type="function">
    <text evidence="7">Site-specific tyrosine recombinase, which acts by catalyzing the cutting and rejoining of the recombining DNA molecules. The XerC-XerD complex is essential to convert dimers of the bacterial chromosome into monomers to permit their segregation at cell division. It also contributes to the segregational stability of plasmids.</text>
</comment>
<feature type="domain" description="Tyr recombinase" evidence="10">
    <location>
        <begin position="102"/>
        <end position="316"/>
    </location>
</feature>
<dbReference type="InterPro" id="IPR010998">
    <property type="entry name" value="Integrase_recombinase_N"/>
</dbReference>
<keyword evidence="3" id="KW-0963">Cytoplasm</keyword>
<dbReference type="InterPro" id="IPR002104">
    <property type="entry name" value="Integrase_catalytic"/>
</dbReference>
<dbReference type="InterPro" id="IPR011946">
    <property type="entry name" value="Integrase_integron-type"/>
</dbReference>
<evidence type="ECO:0000256" key="9">
    <source>
        <dbReference type="PROSITE-ProRule" id="PRU01248"/>
    </source>
</evidence>
<dbReference type="InterPro" id="IPR050090">
    <property type="entry name" value="Tyrosine_recombinase_XerCD"/>
</dbReference>
<dbReference type="GO" id="GO:0003677">
    <property type="term" value="F:DNA binding"/>
    <property type="evidence" value="ECO:0007669"/>
    <property type="project" value="UniProtKB-UniRule"/>
</dbReference>
<evidence type="ECO:0000313" key="13">
    <source>
        <dbReference type="Proteomes" id="UP000559987"/>
    </source>
</evidence>
<evidence type="ECO:0000256" key="2">
    <source>
        <dbReference type="ARBA" id="ARBA00008857"/>
    </source>
</evidence>
<dbReference type="SUPFAM" id="SSF56349">
    <property type="entry name" value="DNA breaking-rejoining enzymes"/>
    <property type="match status" value="1"/>
</dbReference>
<evidence type="ECO:0000256" key="4">
    <source>
        <dbReference type="ARBA" id="ARBA00022908"/>
    </source>
</evidence>
<feature type="domain" description="Core-binding (CB)" evidence="11">
    <location>
        <begin position="4"/>
        <end position="84"/>
    </location>
</feature>
<name>A0A839UVG4_9GAMM</name>
<dbReference type="GO" id="GO:0006310">
    <property type="term" value="P:DNA recombination"/>
    <property type="evidence" value="ECO:0007669"/>
    <property type="project" value="UniProtKB-KW"/>
</dbReference>